<keyword evidence="6" id="KW-1185">Reference proteome</keyword>
<feature type="non-terminal residue" evidence="5">
    <location>
        <position position="1"/>
    </location>
</feature>
<keyword evidence="2" id="KW-1133">Transmembrane helix</keyword>
<feature type="transmembrane region" description="Helical" evidence="2">
    <location>
        <begin position="248"/>
        <end position="275"/>
    </location>
</feature>
<keyword evidence="2" id="KW-0472">Membrane</keyword>
<dbReference type="EMBL" id="JARKHS020008575">
    <property type="protein sequence ID" value="KAK8780651.1"/>
    <property type="molecule type" value="Genomic_DNA"/>
</dbReference>
<keyword evidence="2" id="KW-0812">Transmembrane</keyword>
<dbReference type="InterPro" id="IPR002656">
    <property type="entry name" value="Acyl_transf_3_dom"/>
</dbReference>
<feature type="region of interest" description="Disordered" evidence="1">
    <location>
        <begin position="618"/>
        <end position="668"/>
    </location>
</feature>
<dbReference type="Pfam" id="PF20146">
    <property type="entry name" value="NRF"/>
    <property type="match status" value="1"/>
</dbReference>
<evidence type="ECO:0000313" key="6">
    <source>
        <dbReference type="Proteomes" id="UP001321473"/>
    </source>
</evidence>
<feature type="domain" description="Acyltransferase 3" evidence="3">
    <location>
        <begin position="212"/>
        <end position="568"/>
    </location>
</feature>
<feature type="transmembrane region" description="Helical" evidence="2">
    <location>
        <begin position="580"/>
        <end position="598"/>
    </location>
</feature>
<reference evidence="5 6" key="1">
    <citation type="journal article" date="2023" name="Arcadia Sci">
        <title>De novo assembly of a long-read Amblyomma americanum tick genome.</title>
        <authorList>
            <person name="Chou S."/>
            <person name="Poskanzer K.E."/>
            <person name="Rollins M."/>
            <person name="Thuy-Boun P.S."/>
        </authorList>
    </citation>
    <scope>NUCLEOTIDE SEQUENCE [LARGE SCALE GENOMIC DNA]</scope>
    <source>
        <strain evidence="5">F_SG_1</strain>
        <tissue evidence="5">Salivary glands</tissue>
    </source>
</reference>
<feature type="transmembrane region" description="Helical" evidence="2">
    <location>
        <begin position="209"/>
        <end position="228"/>
    </location>
</feature>
<sequence>VTSSGLIPANLFEGSLSNLGSYEQCLRTRSLGREGEVEIQGRYCSLFFRPPPLFYNRTTEQFNAIGEMQGRRSVLTWEKGERGYVSSDVRVGLCIPSGCNAHDVTHLVNLIVQEYGAQAAVKHCRIEEPTTLSDLQIGILCALGGSVGLVLLATLVEICLFCCSNHKVSDPKYDVVPVKVVKCFSLVNNTRRLISTHFDTNCPRKPVRFVYGVKVFMALWIILGHSYYTSNFQTLHSGYRIMDLYSQVHAQLLGSAFFAVSTFFFMSGFVLAYFMRQSKDETIMRPFLALYVFAVVRRYLRLTIPAMVVVLCFFLFPLFISGPQDQDLMGQEQEGCQENWWTIMAQIVNFVPNEKRCMQQYWYISSDMQIFLVAVPMSIIFVRSPACGFSLALLLSVLASVAAGLVTYMKDLKPSIAFTIDDYSRNLETAEFVHELPYSNLATYFMGILSGYCAATWNKACINKVLQAFLWILALCLNVFLVFVPYAWNRCETDDLKQLYASFYGGSYRYLWGLSWCWIAYACATGRGGFLSRFLSWNPFVVLGRLTFGVYLIQYVVFIARQGVSTNTLQVNEFLQVKDSLGVAVISYFFAYLLHVVYEAPVTGITRMIFQFHTIRKPGRGKKRPQQPQPESPPPAATSSEPTSNGSAPSPMANNDSNHTPATIPEEP</sequence>
<evidence type="ECO:0000256" key="2">
    <source>
        <dbReference type="SAM" id="Phobius"/>
    </source>
</evidence>
<name>A0AAQ4F138_AMBAM</name>
<feature type="domain" description="Nose resistant-to-fluoxetine protein N-terminal" evidence="4">
    <location>
        <begin position="3"/>
        <end position="108"/>
    </location>
</feature>
<protein>
    <submittedName>
        <fullName evidence="5">Uncharacterized protein</fullName>
    </submittedName>
</protein>
<dbReference type="GO" id="GO:0016747">
    <property type="term" value="F:acyltransferase activity, transferring groups other than amino-acyl groups"/>
    <property type="evidence" value="ECO:0007669"/>
    <property type="project" value="InterPro"/>
</dbReference>
<dbReference type="Pfam" id="PF01757">
    <property type="entry name" value="Acyl_transf_3"/>
    <property type="match status" value="1"/>
</dbReference>
<feature type="transmembrane region" description="Helical" evidence="2">
    <location>
        <begin position="361"/>
        <end position="382"/>
    </location>
</feature>
<dbReference type="PANTHER" id="PTHR11161:SF0">
    <property type="entry name" value="O-ACYLTRANSFERASE LIKE PROTEIN"/>
    <property type="match status" value="1"/>
</dbReference>
<dbReference type="AlphaFoldDB" id="A0AAQ4F138"/>
<feature type="transmembrane region" description="Helical" evidence="2">
    <location>
        <begin position="299"/>
        <end position="320"/>
    </location>
</feature>
<feature type="transmembrane region" description="Helical" evidence="2">
    <location>
        <begin position="508"/>
        <end position="530"/>
    </location>
</feature>
<dbReference type="Proteomes" id="UP001321473">
    <property type="component" value="Unassembled WGS sequence"/>
</dbReference>
<dbReference type="PANTHER" id="PTHR11161">
    <property type="entry name" value="O-ACYLTRANSFERASE"/>
    <property type="match status" value="1"/>
</dbReference>
<dbReference type="InterPro" id="IPR052728">
    <property type="entry name" value="O2_lipid_transport_reg"/>
</dbReference>
<evidence type="ECO:0000259" key="3">
    <source>
        <dbReference type="Pfam" id="PF01757"/>
    </source>
</evidence>
<organism evidence="5 6">
    <name type="scientific">Amblyomma americanum</name>
    <name type="common">Lone star tick</name>
    <dbReference type="NCBI Taxonomy" id="6943"/>
    <lineage>
        <taxon>Eukaryota</taxon>
        <taxon>Metazoa</taxon>
        <taxon>Ecdysozoa</taxon>
        <taxon>Arthropoda</taxon>
        <taxon>Chelicerata</taxon>
        <taxon>Arachnida</taxon>
        <taxon>Acari</taxon>
        <taxon>Parasitiformes</taxon>
        <taxon>Ixodida</taxon>
        <taxon>Ixodoidea</taxon>
        <taxon>Ixodidae</taxon>
        <taxon>Amblyomminae</taxon>
        <taxon>Amblyomma</taxon>
    </lineage>
</organism>
<feature type="compositionally biased region" description="Polar residues" evidence="1">
    <location>
        <begin position="645"/>
        <end position="661"/>
    </location>
</feature>
<dbReference type="InterPro" id="IPR006621">
    <property type="entry name" value="Nose-resist-to-fluoxetine_N"/>
</dbReference>
<proteinExistence type="predicted"/>
<feature type="transmembrane region" description="Helical" evidence="2">
    <location>
        <begin position="389"/>
        <end position="409"/>
    </location>
</feature>
<accession>A0AAQ4F138</accession>
<evidence type="ECO:0000256" key="1">
    <source>
        <dbReference type="SAM" id="MobiDB-lite"/>
    </source>
</evidence>
<gene>
    <name evidence="5" type="ORF">V5799_018007</name>
</gene>
<comment type="caution">
    <text evidence="5">The sequence shown here is derived from an EMBL/GenBank/DDBJ whole genome shotgun (WGS) entry which is preliminary data.</text>
</comment>
<evidence type="ECO:0000259" key="4">
    <source>
        <dbReference type="Pfam" id="PF20146"/>
    </source>
</evidence>
<feature type="transmembrane region" description="Helical" evidence="2">
    <location>
        <begin position="137"/>
        <end position="163"/>
    </location>
</feature>
<feature type="transmembrane region" description="Helical" evidence="2">
    <location>
        <begin position="542"/>
        <end position="560"/>
    </location>
</feature>
<evidence type="ECO:0000313" key="5">
    <source>
        <dbReference type="EMBL" id="KAK8780651.1"/>
    </source>
</evidence>
<feature type="compositionally biased region" description="Pro residues" evidence="1">
    <location>
        <begin position="627"/>
        <end position="636"/>
    </location>
</feature>
<feature type="transmembrane region" description="Helical" evidence="2">
    <location>
        <begin position="469"/>
        <end position="488"/>
    </location>
</feature>